<reference evidence="3 4" key="1">
    <citation type="submission" date="2021-07" db="EMBL/GenBank/DDBJ databases">
        <title>The Aristolochia fimbriata genome: insights into angiosperm evolution, floral development and chemical biosynthesis.</title>
        <authorList>
            <person name="Jiao Y."/>
        </authorList>
    </citation>
    <scope>NUCLEOTIDE SEQUENCE [LARGE SCALE GENOMIC DNA]</scope>
    <source>
        <strain evidence="3">IBCAS-2021</strain>
        <tissue evidence="3">Leaf</tissue>
    </source>
</reference>
<accession>A0AAV7FCX2</accession>
<dbReference type="PANTHER" id="PTHR33623:SF5">
    <property type="entry name" value="HISTONE-LYSINE N-METHYLTRANSFERASE SETD1B-LIKE PROTEIN"/>
    <property type="match status" value="1"/>
</dbReference>
<evidence type="ECO:0000256" key="2">
    <source>
        <dbReference type="SAM" id="MobiDB-lite"/>
    </source>
</evidence>
<dbReference type="Proteomes" id="UP000825729">
    <property type="component" value="Unassembled WGS sequence"/>
</dbReference>
<dbReference type="EMBL" id="JAINDJ010000002">
    <property type="protein sequence ID" value="KAG9459052.1"/>
    <property type="molecule type" value="Genomic_DNA"/>
</dbReference>
<evidence type="ECO:0000313" key="4">
    <source>
        <dbReference type="Proteomes" id="UP000825729"/>
    </source>
</evidence>
<organism evidence="3 4">
    <name type="scientific">Aristolochia fimbriata</name>
    <name type="common">White veined hardy Dutchman's pipe vine</name>
    <dbReference type="NCBI Taxonomy" id="158543"/>
    <lineage>
        <taxon>Eukaryota</taxon>
        <taxon>Viridiplantae</taxon>
        <taxon>Streptophyta</taxon>
        <taxon>Embryophyta</taxon>
        <taxon>Tracheophyta</taxon>
        <taxon>Spermatophyta</taxon>
        <taxon>Magnoliopsida</taxon>
        <taxon>Magnoliidae</taxon>
        <taxon>Piperales</taxon>
        <taxon>Aristolochiaceae</taxon>
        <taxon>Aristolochia</taxon>
    </lineage>
</organism>
<feature type="region of interest" description="Disordered" evidence="2">
    <location>
        <begin position="262"/>
        <end position="316"/>
    </location>
</feature>
<gene>
    <name evidence="3" type="ORF">H6P81_003560</name>
</gene>
<dbReference type="AlphaFoldDB" id="A0AAV7FCX2"/>
<keyword evidence="4" id="KW-1185">Reference proteome</keyword>
<sequence>MARKHLHELLSEEQEPFVLMDYINERRSLLQKPNLRLRKRKPVASAPTFADNFRKSSCFFASKSPLFEFPERSPCRQNMPSKTATLLLEAAMKIQRQSQDPKPNQKIGFFGSILKRMAKRKRSRVREICAEEIRVSVKDVLRWESFKNGAEMDSRYSEKGSSDMGFSCSCNTSDWTESNEEKSMDLESSSCGSEEFEALDLVANERREDDFRFDQAKFCESPFHFRVFPRSPDSSCRTPEFSSPARSSCCRKTEVMKIMSNDGCSSLADKDEEEDEKEKEQFSPVSVLDAPFEDDYDEHDDDEEEEEEVEDFHQNFETVQRARRTLMNKIRRFERLAELDPFELEKILDEEEAFEAEHEAQEKEAQSLTLDREYTDELVASILSMSGACHHCQAVPRDVKMLILDLIEEEQEKTTEETEKLARKVCKKLESWKDVELNTVDMMVELDFRLESNKWKRDPVEVQVVGSEIEYAILGLLVEELSVDLVELHSP</sequence>
<feature type="compositionally biased region" description="Acidic residues" evidence="2">
    <location>
        <begin position="291"/>
        <end position="310"/>
    </location>
</feature>
<dbReference type="PANTHER" id="PTHR33623">
    <property type="entry name" value="OS04G0572500 PROTEIN"/>
    <property type="match status" value="1"/>
</dbReference>
<comment type="caution">
    <text evidence="3">The sequence shown here is derived from an EMBL/GenBank/DDBJ whole genome shotgun (WGS) entry which is preliminary data.</text>
</comment>
<protein>
    <recommendedName>
        <fullName evidence="5">DUF4378 domain-containing protein</fullName>
    </recommendedName>
</protein>
<evidence type="ECO:0008006" key="5">
    <source>
        <dbReference type="Google" id="ProtNLM"/>
    </source>
</evidence>
<name>A0AAV7FCX2_ARIFI</name>
<proteinExistence type="predicted"/>
<evidence type="ECO:0000256" key="1">
    <source>
        <dbReference type="SAM" id="Coils"/>
    </source>
</evidence>
<feature type="coiled-coil region" evidence="1">
    <location>
        <begin position="344"/>
        <end position="371"/>
    </location>
</feature>
<evidence type="ECO:0000313" key="3">
    <source>
        <dbReference type="EMBL" id="KAG9459052.1"/>
    </source>
</evidence>
<keyword evidence="1" id="KW-0175">Coiled coil</keyword>